<organism evidence="13">
    <name type="scientific">Marinobacter sp. MMG032</name>
    <dbReference type="NCBI Taxonomy" id="3158548"/>
    <lineage>
        <taxon>Bacteria</taxon>
        <taxon>Pseudomonadati</taxon>
        <taxon>Pseudomonadota</taxon>
        <taxon>Gammaproteobacteria</taxon>
        <taxon>Pseudomonadales</taxon>
        <taxon>Marinobacteraceae</taxon>
        <taxon>Marinobacter</taxon>
    </lineage>
</organism>
<dbReference type="Gene3D" id="3.55.40.10">
    <property type="entry name" value="minor pseudopilin epsh domain"/>
    <property type="match status" value="1"/>
</dbReference>
<comment type="subcellular location">
    <subcellularLocation>
        <location evidence="1">Cell inner membrane</location>
        <topology evidence="1">Single-pass membrane protein</topology>
    </subcellularLocation>
</comment>
<evidence type="ECO:0000256" key="8">
    <source>
        <dbReference type="ARBA" id="ARBA00023136"/>
    </source>
</evidence>
<reference evidence="13" key="1">
    <citation type="submission" date="2024-05" db="EMBL/GenBank/DDBJ databases">
        <title>Draft Genome Sequences of Flagellimonas sp. MMG031 and Marinobacter sp. MMG032 Isolated from the dinoflagellate Symbiodinium pilosum.</title>
        <authorList>
            <person name="Shikuma N.J."/>
            <person name="Farrell M.V."/>
        </authorList>
    </citation>
    <scope>NUCLEOTIDE SEQUENCE</scope>
    <source>
        <strain evidence="13">MMG032</strain>
    </source>
</reference>
<evidence type="ECO:0000256" key="1">
    <source>
        <dbReference type="ARBA" id="ARBA00004377"/>
    </source>
</evidence>
<dbReference type="InterPro" id="IPR012902">
    <property type="entry name" value="N_methyl_site"/>
</dbReference>
<evidence type="ECO:0000256" key="4">
    <source>
        <dbReference type="ARBA" id="ARBA00022481"/>
    </source>
</evidence>
<keyword evidence="5" id="KW-0997">Cell inner membrane</keyword>
<dbReference type="KEGG" id="mamm:ABNF92_06685"/>
<evidence type="ECO:0000256" key="9">
    <source>
        <dbReference type="ARBA" id="ARBA00025772"/>
    </source>
</evidence>
<evidence type="ECO:0000313" key="13">
    <source>
        <dbReference type="EMBL" id="XBQ20830.1"/>
    </source>
</evidence>
<dbReference type="GO" id="GO:0005886">
    <property type="term" value="C:plasma membrane"/>
    <property type="evidence" value="ECO:0007669"/>
    <property type="project" value="UniProtKB-SubCell"/>
</dbReference>
<evidence type="ECO:0000256" key="2">
    <source>
        <dbReference type="ARBA" id="ARBA00021549"/>
    </source>
</evidence>
<sequence>MIKSKKSQQAFSLIELAVVIVIIMALATIALPATQNLLDNSQRKVVANDILGFLSMGRERSVVTGTILTLCPLTKSGTCGKDWKKPLTLFKDPANKRKLSNRDQIVHVLMPPKRGFLKAASLHRSFFQYRPDGRILSDLGNITWCPDDKNAKKAVHFVIRKGGTIRIAKDTNGDGIPDKANGKLLQC</sequence>
<keyword evidence="3" id="KW-1003">Cell membrane</keyword>
<feature type="transmembrane region" description="Helical" evidence="11">
    <location>
        <begin position="12"/>
        <end position="33"/>
    </location>
</feature>
<gene>
    <name evidence="13" type="ORF">ABNF92_06685</name>
</gene>
<dbReference type="AlphaFoldDB" id="A0AAU7MR65"/>
<evidence type="ECO:0000256" key="11">
    <source>
        <dbReference type="SAM" id="Phobius"/>
    </source>
</evidence>
<proteinExistence type="inferred from homology"/>
<feature type="domain" description="General secretion pathway GspH" evidence="12">
    <location>
        <begin position="47"/>
        <end position="160"/>
    </location>
</feature>
<dbReference type="RefSeq" id="WP_349343777.1">
    <property type="nucleotide sequence ID" value="NZ_CP157802.1"/>
</dbReference>
<dbReference type="Pfam" id="PF07963">
    <property type="entry name" value="N_methyl"/>
    <property type="match status" value="1"/>
</dbReference>
<dbReference type="InterPro" id="IPR045584">
    <property type="entry name" value="Pilin-like"/>
</dbReference>
<dbReference type="GO" id="GO:0015628">
    <property type="term" value="P:protein secretion by the type II secretion system"/>
    <property type="evidence" value="ECO:0007669"/>
    <property type="project" value="InterPro"/>
</dbReference>
<dbReference type="InterPro" id="IPR022346">
    <property type="entry name" value="T2SS_GspH"/>
</dbReference>
<dbReference type="EMBL" id="CP157802">
    <property type="protein sequence ID" value="XBQ20830.1"/>
    <property type="molecule type" value="Genomic_DNA"/>
</dbReference>
<protein>
    <recommendedName>
        <fullName evidence="2">Type II secretion system protein H</fullName>
    </recommendedName>
    <alternativeName>
        <fullName evidence="10">General secretion pathway protein H</fullName>
    </alternativeName>
</protein>
<dbReference type="SUPFAM" id="SSF54523">
    <property type="entry name" value="Pili subunits"/>
    <property type="match status" value="1"/>
</dbReference>
<keyword evidence="6 11" id="KW-0812">Transmembrane</keyword>
<accession>A0AAU7MR65</accession>
<evidence type="ECO:0000256" key="6">
    <source>
        <dbReference type="ARBA" id="ARBA00022692"/>
    </source>
</evidence>
<name>A0AAU7MR65_9GAMM</name>
<keyword evidence="8 11" id="KW-0472">Membrane</keyword>
<dbReference type="GO" id="GO:0015627">
    <property type="term" value="C:type II protein secretion system complex"/>
    <property type="evidence" value="ECO:0007669"/>
    <property type="project" value="InterPro"/>
</dbReference>
<keyword evidence="7 11" id="KW-1133">Transmembrane helix</keyword>
<dbReference type="Pfam" id="PF12019">
    <property type="entry name" value="GspH"/>
    <property type="match status" value="1"/>
</dbReference>
<evidence type="ECO:0000256" key="7">
    <source>
        <dbReference type="ARBA" id="ARBA00022989"/>
    </source>
</evidence>
<comment type="similarity">
    <text evidence="9">Belongs to the GSP H family.</text>
</comment>
<keyword evidence="4" id="KW-0488">Methylation</keyword>
<evidence type="ECO:0000256" key="5">
    <source>
        <dbReference type="ARBA" id="ARBA00022519"/>
    </source>
</evidence>
<evidence type="ECO:0000259" key="12">
    <source>
        <dbReference type="Pfam" id="PF12019"/>
    </source>
</evidence>
<evidence type="ECO:0000256" key="10">
    <source>
        <dbReference type="ARBA" id="ARBA00030775"/>
    </source>
</evidence>
<evidence type="ECO:0000256" key="3">
    <source>
        <dbReference type="ARBA" id="ARBA00022475"/>
    </source>
</evidence>